<dbReference type="EMBL" id="LCUC01000114">
    <property type="protein sequence ID" value="KKY36532.1"/>
    <property type="molecule type" value="Genomic_DNA"/>
</dbReference>
<gene>
    <name evidence="1" type="ORF">UCDDA912_g03442</name>
</gene>
<evidence type="ECO:0000313" key="1">
    <source>
        <dbReference type="EMBL" id="KKY36532.1"/>
    </source>
</evidence>
<keyword evidence="1" id="KW-0808">Transferase</keyword>
<reference evidence="1 2" key="2">
    <citation type="submission" date="2015-05" db="EMBL/GenBank/DDBJ databases">
        <authorList>
            <person name="Morales-Cruz A."/>
            <person name="Amrine K.C."/>
            <person name="Cantu D."/>
        </authorList>
    </citation>
    <scope>NUCLEOTIDE SEQUENCE [LARGE SCALE GENOMIC DNA]</scope>
    <source>
        <strain evidence="1">DA912</strain>
    </source>
</reference>
<dbReference type="OrthoDB" id="5236878at2759"/>
<dbReference type="STRING" id="1214573.A0A0G2FQP8"/>
<organism evidence="1 2">
    <name type="scientific">Diaporthe ampelina</name>
    <dbReference type="NCBI Taxonomy" id="1214573"/>
    <lineage>
        <taxon>Eukaryota</taxon>
        <taxon>Fungi</taxon>
        <taxon>Dikarya</taxon>
        <taxon>Ascomycota</taxon>
        <taxon>Pezizomycotina</taxon>
        <taxon>Sordariomycetes</taxon>
        <taxon>Sordariomycetidae</taxon>
        <taxon>Diaporthales</taxon>
        <taxon>Diaporthaceae</taxon>
        <taxon>Diaporthe</taxon>
    </lineage>
</organism>
<proteinExistence type="predicted"/>
<reference evidence="1 2" key="1">
    <citation type="submission" date="2015-05" db="EMBL/GenBank/DDBJ databases">
        <title>Distinctive expansion of gene families associated with plant cell wall degradation and secondary metabolism in the genomes of grapevine trunk pathogens.</title>
        <authorList>
            <person name="Lawrence D.P."/>
            <person name="Travadon R."/>
            <person name="Rolshausen P.E."/>
            <person name="Baumgartner K."/>
        </authorList>
    </citation>
    <scope>NUCLEOTIDE SEQUENCE [LARGE SCALE GENOMIC DNA]</scope>
    <source>
        <strain evidence="1">DA912</strain>
    </source>
</reference>
<evidence type="ECO:0000313" key="2">
    <source>
        <dbReference type="Proteomes" id="UP000034680"/>
    </source>
</evidence>
<name>A0A0G2FQP8_9PEZI</name>
<sequence length="209" mass="23911">MKTVVGAVDSQKETIGDHQSIDILADLPQSYNNNEDFAAYAAQEKAHSEGKPVGYSAEDWKLDRFKFLPMVDKAYQMRPHADWYVFIEADVYYFCEHITWDRRRLAARDGMFLAYRGAGFVLSRGLMKRLIKDSTQLSVRYQSYAENDCCGDAALGYAIMNQTSVPLQALYPTFDGDELVGLKMNRERCDLQHAFTHSTILDYILPDLH</sequence>
<dbReference type="AlphaFoldDB" id="A0A0G2FQP8"/>
<comment type="caution">
    <text evidence="1">The sequence shown here is derived from an EMBL/GenBank/DDBJ whole genome shotgun (WGS) entry which is preliminary data.</text>
</comment>
<dbReference type="Proteomes" id="UP000034680">
    <property type="component" value="Unassembled WGS sequence"/>
</dbReference>
<protein>
    <submittedName>
        <fullName evidence="1">Putative glycosyltransferase family 31</fullName>
    </submittedName>
</protein>
<keyword evidence="2" id="KW-1185">Reference proteome</keyword>
<dbReference type="GO" id="GO:0016740">
    <property type="term" value="F:transferase activity"/>
    <property type="evidence" value="ECO:0007669"/>
    <property type="project" value="UniProtKB-KW"/>
</dbReference>
<accession>A0A0G2FQP8</accession>